<proteinExistence type="predicted"/>
<protein>
    <submittedName>
        <fullName evidence="2">GNAT family N-acetyltransferase</fullName>
    </submittedName>
</protein>
<dbReference type="Proteomes" id="UP001500620">
    <property type="component" value="Unassembled WGS sequence"/>
</dbReference>
<evidence type="ECO:0000313" key="2">
    <source>
        <dbReference type="EMBL" id="GAA4258656.1"/>
    </source>
</evidence>
<comment type="caution">
    <text evidence="2">The sequence shown here is derived from an EMBL/GenBank/DDBJ whole genome shotgun (WGS) entry which is preliminary data.</text>
</comment>
<organism evidence="2 3">
    <name type="scientific">Dactylosporangium darangshiense</name>
    <dbReference type="NCBI Taxonomy" id="579108"/>
    <lineage>
        <taxon>Bacteria</taxon>
        <taxon>Bacillati</taxon>
        <taxon>Actinomycetota</taxon>
        <taxon>Actinomycetes</taxon>
        <taxon>Micromonosporales</taxon>
        <taxon>Micromonosporaceae</taxon>
        <taxon>Dactylosporangium</taxon>
    </lineage>
</organism>
<keyword evidence="3" id="KW-1185">Reference proteome</keyword>
<dbReference type="InterPro" id="IPR016181">
    <property type="entry name" value="Acyl_CoA_acyltransferase"/>
</dbReference>
<evidence type="ECO:0000259" key="1">
    <source>
        <dbReference type="PROSITE" id="PS51186"/>
    </source>
</evidence>
<dbReference type="PANTHER" id="PTHR43441">
    <property type="entry name" value="RIBOSOMAL-PROTEIN-SERINE ACETYLTRANSFERASE"/>
    <property type="match status" value="1"/>
</dbReference>
<dbReference type="InterPro" id="IPR051908">
    <property type="entry name" value="Ribosomal_N-acetyltransferase"/>
</dbReference>
<dbReference type="EMBL" id="BAABAT010000032">
    <property type="protein sequence ID" value="GAA4258656.1"/>
    <property type="molecule type" value="Genomic_DNA"/>
</dbReference>
<reference evidence="3" key="1">
    <citation type="journal article" date="2019" name="Int. J. Syst. Evol. Microbiol.">
        <title>The Global Catalogue of Microorganisms (GCM) 10K type strain sequencing project: providing services to taxonomists for standard genome sequencing and annotation.</title>
        <authorList>
            <consortium name="The Broad Institute Genomics Platform"/>
            <consortium name="The Broad Institute Genome Sequencing Center for Infectious Disease"/>
            <person name="Wu L."/>
            <person name="Ma J."/>
        </authorList>
    </citation>
    <scope>NUCLEOTIDE SEQUENCE [LARGE SCALE GENOMIC DNA]</scope>
    <source>
        <strain evidence="3">JCM 17441</strain>
    </source>
</reference>
<gene>
    <name evidence="2" type="ORF">GCM10022255_080170</name>
</gene>
<name>A0ABP8DLQ2_9ACTN</name>
<dbReference type="SUPFAM" id="SSF55729">
    <property type="entry name" value="Acyl-CoA N-acyltransferases (Nat)"/>
    <property type="match status" value="1"/>
</dbReference>
<evidence type="ECO:0000313" key="3">
    <source>
        <dbReference type="Proteomes" id="UP001500620"/>
    </source>
</evidence>
<dbReference type="Pfam" id="PF13302">
    <property type="entry name" value="Acetyltransf_3"/>
    <property type="match status" value="1"/>
</dbReference>
<sequence length="194" mass="21625">MPGLVNPALPAGALRALTQPRLVVDDDLTLRPWRADDADAIRTAFATPDIQRWHMRSIDGDDEVHQWIEDWTTSWHAETDAGWAIARTSDDQAIGQASLRSLALFAAQAQVSYWVVPAARGARVAARATRALTHWAFEVLRLHRVFLLHSTANPASCRVALNCGFPAEGTLRGYMLHTDGWHDMHIHARLHTDL</sequence>
<dbReference type="PROSITE" id="PS51186">
    <property type="entry name" value="GNAT"/>
    <property type="match status" value="1"/>
</dbReference>
<dbReference type="Gene3D" id="3.40.630.30">
    <property type="match status" value="1"/>
</dbReference>
<dbReference type="InterPro" id="IPR000182">
    <property type="entry name" value="GNAT_dom"/>
</dbReference>
<feature type="domain" description="N-acetyltransferase" evidence="1">
    <location>
        <begin position="28"/>
        <end position="193"/>
    </location>
</feature>
<accession>A0ABP8DLQ2</accession>
<dbReference type="PANTHER" id="PTHR43441:SF10">
    <property type="entry name" value="ACETYLTRANSFERASE"/>
    <property type="match status" value="1"/>
</dbReference>
<dbReference type="RefSeq" id="WP_345135603.1">
    <property type="nucleotide sequence ID" value="NZ_BAABAT010000032.1"/>
</dbReference>